<reference evidence="2 3" key="1">
    <citation type="submission" date="2016-11" db="EMBL/GenBank/DDBJ databases">
        <title>Genome sequence and comparative genomic analysis of clinical strain Elizabethkingia meningoseptica 61421 PRCM.</title>
        <authorList>
            <person name="Wang M."/>
            <person name="Hu S."/>
            <person name="Cao L."/>
            <person name="Jiang T."/>
            <person name="Zhou Y."/>
            <person name="Ming D."/>
        </authorList>
    </citation>
    <scope>NUCLEOTIDE SEQUENCE [LARGE SCALE GENOMIC DNA]</scope>
    <source>
        <strain evidence="2 3">61421 PRCM</strain>
    </source>
</reference>
<keyword evidence="1" id="KW-1133">Transmembrane helix</keyword>
<dbReference type="AlphaFoldDB" id="A0A1T3HZM3"/>
<evidence type="ECO:0000256" key="1">
    <source>
        <dbReference type="SAM" id="Phobius"/>
    </source>
</evidence>
<keyword evidence="1" id="KW-0812">Transmembrane</keyword>
<organism evidence="2 3">
    <name type="scientific">Elizabethkingia meningoseptica</name>
    <name type="common">Chryseobacterium meningosepticum</name>
    <dbReference type="NCBI Taxonomy" id="238"/>
    <lineage>
        <taxon>Bacteria</taxon>
        <taxon>Pseudomonadati</taxon>
        <taxon>Bacteroidota</taxon>
        <taxon>Flavobacteriia</taxon>
        <taxon>Flavobacteriales</taxon>
        <taxon>Weeksellaceae</taxon>
        <taxon>Elizabethkingia</taxon>
    </lineage>
</organism>
<dbReference type="STRING" id="238.BBD35_07930"/>
<dbReference type="OrthoDB" id="1263725at2"/>
<protein>
    <submittedName>
        <fullName evidence="2">Uncharacterized protein</fullName>
    </submittedName>
</protein>
<accession>A0A1T3HZM3</accession>
<gene>
    <name evidence="2" type="ORF">BMF97_04310</name>
</gene>
<feature type="transmembrane region" description="Helical" evidence="1">
    <location>
        <begin position="54"/>
        <end position="79"/>
    </location>
</feature>
<sequence length="94" mass="11036">MQNFLKKYWYIVFIALSALNFLGYYLIKVSIGIFDALEHVDSEEIARKLKSKDLLYTILVDLIVIIDIALILYFVYIGIRYLIKLILKKETSNN</sequence>
<proteinExistence type="predicted"/>
<keyword evidence="3" id="KW-1185">Reference proteome</keyword>
<evidence type="ECO:0000313" key="2">
    <source>
        <dbReference type="EMBL" id="OOH97096.1"/>
    </source>
</evidence>
<dbReference type="RefSeq" id="WP_070905343.1">
    <property type="nucleotide sequence ID" value="NZ_CP016378.1"/>
</dbReference>
<keyword evidence="1" id="KW-0472">Membrane</keyword>
<dbReference type="Proteomes" id="UP000188947">
    <property type="component" value="Unassembled WGS sequence"/>
</dbReference>
<feature type="transmembrane region" description="Helical" evidence="1">
    <location>
        <begin position="7"/>
        <end position="27"/>
    </location>
</feature>
<comment type="caution">
    <text evidence="2">The sequence shown here is derived from an EMBL/GenBank/DDBJ whole genome shotgun (WGS) entry which is preliminary data.</text>
</comment>
<evidence type="ECO:0000313" key="3">
    <source>
        <dbReference type="Proteomes" id="UP000188947"/>
    </source>
</evidence>
<name>A0A1T3HZM3_ELIME</name>
<dbReference type="EMBL" id="MPOG01000006">
    <property type="protein sequence ID" value="OOH97096.1"/>
    <property type="molecule type" value="Genomic_DNA"/>
</dbReference>